<proteinExistence type="predicted"/>
<dbReference type="InterPro" id="IPR040781">
    <property type="entry name" value="Raf1_HTH"/>
</dbReference>
<feature type="domain" description="Rubisco accumulation factor 1 helix turn helix" evidence="5">
    <location>
        <begin position="69"/>
        <end position="127"/>
    </location>
</feature>
<dbReference type="InterPro" id="IPR041358">
    <property type="entry name" value="Raf1_N"/>
</dbReference>
<protein>
    <recommendedName>
        <fullName evidence="8">Rubisco accumulation factor 1.1, chloroplastic</fullName>
    </recommendedName>
</protein>
<dbReference type="PANTHER" id="PTHR35299">
    <property type="entry name" value="RUBISCO ACCUMULATION FACTOR 1"/>
    <property type="match status" value="1"/>
</dbReference>
<accession>A0AAV7DYU9</accession>
<evidence type="ECO:0000259" key="3">
    <source>
        <dbReference type="Pfam" id="PF18087"/>
    </source>
</evidence>
<evidence type="ECO:0000256" key="1">
    <source>
        <dbReference type="ARBA" id="ARBA00023186"/>
    </source>
</evidence>
<evidence type="ECO:0000259" key="4">
    <source>
        <dbReference type="Pfam" id="PF18578"/>
    </source>
</evidence>
<dbReference type="Pfam" id="PF18579">
    <property type="entry name" value="Raf1_HTH"/>
    <property type="match status" value="1"/>
</dbReference>
<dbReference type="Pfam" id="PF18087">
    <property type="entry name" value="RuBisCo_chap_C"/>
    <property type="match status" value="1"/>
</dbReference>
<keyword evidence="1" id="KW-0143">Chaperone</keyword>
<evidence type="ECO:0000313" key="7">
    <source>
        <dbReference type="Proteomes" id="UP000825729"/>
    </source>
</evidence>
<reference evidence="6 7" key="1">
    <citation type="submission" date="2021-07" db="EMBL/GenBank/DDBJ databases">
        <title>The Aristolochia fimbriata genome: insights into angiosperm evolution, floral development and chemical biosynthesis.</title>
        <authorList>
            <person name="Jiao Y."/>
        </authorList>
    </citation>
    <scope>NUCLEOTIDE SEQUENCE [LARGE SCALE GENOMIC DNA]</scope>
    <source>
        <strain evidence="6">IBCAS-2021</strain>
        <tissue evidence="6">Leaf</tissue>
    </source>
</reference>
<evidence type="ECO:0000256" key="2">
    <source>
        <dbReference type="SAM" id="MobiDB-lite"/>
    </source>
</evidence>
<dbReference type="PANTHER" id="PTHR35299:SF3">
    <property type="entry name" value="RUBISCO ACCUMULATION FACTOR 1.2, CHLOROPLASTIC"/>
    <property type="match status" value="1"/>
</dbReference>
<dbReference type="Pfam" id="PF18578">
    <property type="entry name" value="Raf1_N"/>
    <property type="match status" value="1"/>
</dbReference>
<feature type="compositionally biased region" description="Pro residues" evidence="2">
    <location>
        <begin position="45"/>
        <end position="62"/>
    </location>
</feature>
<organism evidence="6 7">
    <name type="scientific">Aristolochia fimbriata</name>
    <name type="common">White veined hardy Dutchman's pipe vine</name>
    <dbReference type="NCBI Taxonomy" id="158543"/>
    <lineage>
        <taxon>Eukaryota</taxon>
        <taxon>Viridiplantae</taxon>
        <taxon>Streptophyta</taxon>
        <taxon>Embryophyta</taxon>
        <taxon>Tracheophyta</taxon>
        <taxon>Spermatophyta</taxon>
        <taxon>Magnoliopsida</taxon>
        <taxon>Magnoliidae</taxon>
        <taxon>Piperales</taxon>
        <taxon>Aristolochiaceae</taxon>
        <taxon>Aristolochia</taxon>
    </lineage>
</organism>
<evidence type="ECO:0000313" key="6">
    <source>
        <dbReference type="EMBL" id="KAG9441479.1"/>
    </source>
</evidence>
<dbReference type="InterPro" id="IPR037494">
    <property type="entry name" value="RAF1"/>
</dbReference>
<dbReference type="Proteomes" id="UP000825729">
    <property type="component" value="Unassembled WGS sequence"/>
</dbReference>
<dbReference type="GO" id="GO:0110102">
    <property type="term" value="P:ribulose bisphosphate carboxylase complex assembly"/>
    <property type="evidence" value="ECO:0007669"/>
    <property type="project" value="UniProtKB-ARBA"/>
</dbReference>
<gene>
    <name evidence="6" type="ORF">H6P81_017333</name>
</gene>
<keyword evidence="7" id="KW-1185">Reference proteome</keyword>
<feature type="domain" description="Rubisco accumulation factor 1 alpha-helical" evidence="4">
    <location>
        <begin position="139"/>
        <end position="247"/>
    </location>
</feature>
<evidence type="ECO:0008006" key="8">
    <source>
        <dbReference type="Google" id="ProtNLM"/>
    </source>
</evidence>
<comment type="caution">
    <text evidence="6">The sequence shown here is derived from an EMBL/GenBank/DDBJ whole genome shotgun (WGS) entry which is preliminary data.</text>
</comment>
<evidence type="ECO:0000259" key="5">
    <source>
        <dbReference type="Pfam" id="PF18579"/>
    </source>
</evidence>
<name>A0AAV7DYU9_ARIFI</name>
<dbReference type="InterPro" id="IPR040858">
    <property type="entry name" value="Raf1_C"/>
</dbReference>
<feature type="domain" description="Rubisco accumulation factor 1 C-terminal" evidence="3">
    <location>
        <begin position="267"/>
        <end position="415"/>
    </location>
</feature>
<dbReference type="EMBL" id="JAINDJ010000007">
    <property type="protein sequence ID" value="KAG9441479.1"/>
    <property type="molecule type" value="Genomic_DNA"/>
</dbReference>
<sequence length="428" mass="47571">MVSLTPHISIFPSRHSRPPLVLHPRHLLPPATTRLKPASASSRQPPTPSPTPYQPFRPPPSRTPDLSPDTILDTLRNRLGLWYDYAPLIAVLSHSYGFSPPSIEETTGISGVEQNRIVVASKVRESLLPSLDSETLAYFDSGGDGLLYEIRLLSNTQRAAAARWLVERRSDTRGAQELARAIKDFPRRKGDHGWEAFTYTSAGDCLAYMHFRQSREYTNPSDVQAWLERAAEEAETEAAQTRIAEELRKLLGGEEEEEDPVKVIVKVPVVRLKMGEVAESTSVMVLPVCEPNEGEIAEAPEFGTQGEFGVVVAEKGWRKWVVLPGWEPLVTSGPSTLAVSFPDARVLPWKANRWAKEEPILVIADRGVKEVEMDDGFYLVNGDDGQLAVERGVQLKEKGVEKSLAGVVLVVRPPKEEQDDQLSDEDWE</sequence>
<feature type="region of interest" description="Disordered" evidence="2">
    <location>
        <begin position="31"/>
        <end position="69"/>
    </location>
</feature>
<dbReference type="AlphaFoldDB" id="A0AAV7DYU9"/>
<dbReference type="GO" id="GO:0009507">
    <property type="term" value="C:chloroplast"/>
    <property type="evidence" value="ECO:0007669"/>
    <property type="project" value="TreeGrafter"/>
</dbReference>